<keyword evidence="1" id="KW-0472">Membrane</keyword>
<evidence type="ECO:0000313" key="3">
    <source>
        <dbReference type="Proteomes" id="UP000637757"/>
    </source>
</evidence>
<organism evidence="2 3">
    <name type="scientific">Enterococcus lacertideformus</name>
    <dbReference type="NCBI Taxonomy" id="2771493"/>
    <lineage>
        <taxon>Bacteria</taxon>
        <taxon>Bacillati</taxon>
        <taxon>Bacillota</taxon>
        <taxon>Bacilli</taxon>
        <taxon>Lactobacillales</taxon>
        <taxon>Enterococcaceae</taxon>
        <taxon>Enterococcus</taxon>
    </lineage>
</organism>
<evidence type="ECO:0000256" key="1">
    <source>
        <dbReference type="SAM" id="Phobius"/>
    </source>
</evidence>
<keyword evidence="3" id="KW-1185">Reference proteome</keyword>
<dbReference type="Proteomes" id="UP000637757">
    <property type="component" value="Unassembled WGS sequence"/>
</dbReference>
<gene>
    <name evidence="2" type="ORF">IC227_06890</name>
</gene>
<evidence type="ECO:0000313" key="2">
    <source>
        <dbReference type="EMBL" id="MBF8808090.1"/>
    </source>
</evidence>
<protein>
    <recommendedName>
        <fullName evidence="4">Glucose uptake protein</fullName>
    </recommendedName>
</protein>
<evidence type="ECO:0008006" key="4">
    <source>
        <dbReference type="Google" id="ProtNLM"/>
    </source>
</evidence>
<reference evidence="2" key="1">
    <citation type="submission" date="2020-09" db="EMBL/GenBank/DDBJ databases">
        <title>Genomic insights into the novelty and pathogenicity of a unique biofilm-forming Enterococcus sp. bacteria (Enterococcus lacertideformus) identified in reptiles.</title>
        <authorList>
            <person name="Agius J.E."/>
            <person name="Phalen D.N."/>
            <person name="Rose K."/>
            <person name="Eden J.-S."/>
        </authorList>
    </citation>
    <scope>NUCLEOTIDE SEQUENCE</scope>
    <source>
        <strain evidence="2">PHRS 0518</strain>
    </source>
</reference>
<feature type="transmembrane region" description="Helical" evidence="1">
    <location>
        <begin position="59"/>
        <end position="81"/>
    </location>
</feature>
<keyword evidence="1" id="KW-1133">Transmembrane helix</keyword>
<proteinExistence type="predicted"/>
<dbReference type="AlphaFoldDB" id="A0A931AWF5"/>
<accession>A0A931AWF5</accession>
<sequence length="85" mass="10336">MITMSKLLFWIPFIGIILFLFFYTKWNKYDFLMFISSFPSIYFMIKIIEFSYVQPLHLFNFYLKGLAVSTIFYSSIVFLIIKKKK</sequence>
<keyword evidence="1" id="KW-0812">Transmembrane</keyword>
<name>A0A931AWF5_9ENTE</name>
<comment type="caution">
    <text evidence="2">The sequence shown here is derived from an EMBL/GenBank/DDBJ whole genome shotgun (WGS) entry which is preliminary data.</text>
</comment>
<feature type="transmembrane region" description="Helical" evidence="1">
    <location>
        <begin position="6"/>
        <end position="24"/>
    </location>
</feature>
<dbReference type="EMBL" id="JADAKE010000016">
    <property type="protein sequence ID" value="MBF8808090.1"/>
    <property type="molecule type" value="Genomic_DNA"/>
</dbReference>